<evidence type="ECO:0000256" key="1">
    <source>
        <dbReference type="SAM" id="MobiDB-lite"/>
    </source>
</evidence>
<dbReference type="Proteomes" id="UP000623467">
    <property type="component" value="Unassembled WGS sequence"/>
</dbReference>
<name>A0A8H7CX37_9AGAR</name>
<proteinExistence type="predicted"/>
<keyword evidence="3" id="KW-1185">Reference proteome</keyword>
<evidence type="ECO:0000313" key="2">
    <source>
        <dbReference type="EMBL" id="KAF7353530.1"/>
    </source>
</evidence>
<dbReference type="SUPFAM" id="SSF81383">
    <property type="entry name" value="F-box domain"/>
    <property type="match status" value="1"/>
</dbReference>
<gene>
    <name evidence="2" type="ORF">MSAN_01542800</name>
</gene>
<evidence type="ECO:0000313" key="3">
    <source>
        <dbReference type="Proteomes" id="UP000623467"/>
    </source>
</evidence>
<sequence length="456" mass="50467">MSFDALGEDVLLRIFCFCDISTVLAVSAINQAIRRIALAKQLWLSLVLDHRFRGALDLPPPNREQLECLSTKELIAIIKNTVAGPGSVWDENEQSPSVTMTSVRIPLDDVEDRSEARLLPGARYLLLHSISTTHQRLCIYDVWSARRVWHRLVQAHIMYQADLVPGGAIARVFSVQTVDHPQTYPLHVEEIDLTTGVSHELFNFSLDRTVFGVEPRAIVGDFLLSRLLHSSNGAFILINWRASTFLYLGRAGSYYVSQFRPYTMRFSPDVQLIPGHIRSTYQETSPPYAHILAVTPLEAFSDRWQPLTEIRTAVAAQLEAGSAPTITIENITRQERLEYNHRPLRPEQPDNYARATWEGPPGASPGTSGIQIHAGTGTSEQQVATDFRTRCFPSAASILPQSDPNAFGKLTQNGLSSTDRSQSGVASASLLVSGTSFPGSRSSSFRLMGPQNAMPI</sequence>
<protein>
    <submittedName>
        <fullName evidence="2">F-box domain-containing protein</fullName>
    </submittedName>
</protein>
<feature type="compositionally biased region" description="Low complexity" evidence="1">
    <location>
        <begin position="435"/>
        <end position="446"/>
    </location>
</feature>
<feature type="region of interest" description="Disordered" evidence="1">
    <location>
        <begin position="358"/>
        <end position="380"/>
    </location>
</feature>
<feature type="region of interest" description="Disordered" evidence="1">
    <location>
        <begin position="435"/>
        <end position="456"/>
    </location>
</feature>
<organism evidence="2 3">
    <name type="scientific">Mycena sanguinolenta</name>
    <dbReference type="NCBI Taxonomy" id="230812"/>
    <lineage>
        <taxon>Eukaryota</taxon>
        <taxon>Fungi</taxon>
        <taxon>Dikarya</taxon>
        <taxon>Basidiomycota</taxon>
        <taxon>Agaricomycotina</taxon>
        <taxon>Agaricomycetes</taxon>
        <taxon>Agaricomycetidae</taxon>
        <taxon>Agaricales</taxon>
        <taxon>Marasmiineae</taxon>
        <taxon>Mycenaceae</taxon>
        <taxon>Mycena</taxon>
    </lineage>
</organism>
<comment type="caution">
    <text evidence="2">The sequence shown here is derived from an EMBL/GenBank/DDBJ whole genome shotgun (WGS) entry which is preliminary data.</text>
</comment>
<accession>A0A8H7CX37</accession>
<dbReference type="AlphaFoldDB" id="A0A8H7CX37"/>
<feature type="region of interest" description="Disordered" evidence="1">
    <location>
        <begin position="402"/>
        <end position="421"/>
    </location>
</feature>
<dbReference type="InterPro" id="IPR036047">
    <property type="entry name" value="F-box-like_dom_sf"/>
</dbReference>
<dbReference type="EMBL" id="JACAZH010000012">
    <property type="protein sequence ID" value="KAF7353530.1"/>
    <property type="molecule type" value="Genomic_DNA"/>
</dbReference>
<feature type="compositionally biased region" description="Polar residues" evidence="1">
    <location>
        <begin position="365"/>
        <end position="380"/>
    </location>
</feature>
<reference evidence="2" key="1">
    <citation type="submission" date="2020-05" db="EMBL/GenBank/DDBJ databases">
        <title>Mycena genomes resolve the evolution of fungal bioluminescence.</title>
        <authorList>
            <person name="Tsai I.J."/>
        </authorList>
    </citation>
    <scope>NUCLEOTIDE SEQUENCE</scope>
    <source>
        <strain evidence="2">160909Yilan</strain>
    </source>
</reference>